<evidence type="ECO:0000313" key="2">
    <source>
        <dbReference type="Proteomes" id="UP000789702"/>
    </source>
</evidence>
<evidence type="ECO:0000313" key="1">
    <source>
        <dbReference type="EMBL" id="CAG8471414.1"/>
    </source>
</evidence>
<comment type="caution">
    <text evidence="1">The sequence shown here is derived from an EMBL/GenBank/DDBJ whole genome shotgun (WGS) entry which is preliminary data.</text>
</comment>
<gene>
    <name evidence="1" type="ORF">DHETER_LOCUS1731</name>
</gene>
<accession>A0ACA9KFX4</accession>
<keyword evidence="2" id="KW-1185">Reference proteome</keyword>
<name>A0ACA9KFX4_9GLOM</name>
<dbReference type="Proteomes" id="UP000789702">
    <property type="component" value="Unassembled WGS sequence"/>
</dbReference>
<reference evidence="1" key="1">
    <citation type="submission" date="2021-06" db="EMBL/GenBank/DDBJ databases">
        <authorList>
            <person name="Kallberg Y."/>
            <person name="Tangrot J."/>
            <person name="Rosling A."/>
        </authorList>
    </citation>
    <scope>NUCLEOTIDE SEQUENCE</scope>
    <source>
        <strain evidence="1">IL203A</strain>
    </source>
</reference>
<organism evidence="1 2">
    <name type="scientific">Dentiscutata heterogama</name>
    <dbReference type="NCBI Taxonomy" id="1316150"/>
    <lineage>
        <taxon>Eukaryota</taxon>
        <taxon>Fungi</taxon>
        <taxon>Fungi incertae sedis</taxon>
        <taxon>Mucoromycota</taxon>
        <taxon>Glomeromycotina</taxon>
        <taxon>Glomeromycetes</taxon>
        <taxon>Diversisporales</taxon>
        <taxon>Gigasporaceae</taxon>
        <taxon>Dentiscutata</taxon>
    </lineage>
</organism>
<dbReference type="EMBL" id="CAJVPU010001111">
    <property type="protein sequence ID" value="CAG8471414.1"/>
    <property type="molecule type" value="Genomic_DNA"/>
</dbReference>
<sequence>MIVANCYKKIGYEEDAFKLYKEISNKDLKKEEFDKVEQHFRETNEFKNDLGIWKYIKMNIKTYLR</sequence>
<feature type="non-terminal residue" evidence="1">
    <location>
        <position position="65"/>
    </location>
</feature>
<proteinExistence type="predicted"/>
<protein>
    <submittedName>
        <fullName evidence="1">16206_t:CDS:1</fullName>
    </submittedName>
</protein>